<dbReference type="RefSeq" id="WP_091231188.1">
    <property type="nucleotide sequence ID" value="NZ_FMKA01000004.1"/>
</dbReference>
<dbReference type="OrthoDB" id="3173919at2"/>
<keyword evidence="1" id="KW-0812">Transmembrane</keyword>
<dbReference type="Pfam" id="PF13630">
    <property type="entry name" value="SdpI"/>
    <property type="match status" value="1"/>
</dbReference>
<accession>A0A1D3TR74</accession>
<gene>
    <name evidence="2" type="ORF">SAMN05421730_10047</name>
</gene>
<dbReference type="AlphaFoldDB" id="A0A1D3TR74"/>
<dbReference type="InterPro" id="IPR025962">
    <property type="entry name" value="SdpI/YhfL"/>
</dbReference>
<dbReference type="STRING" id="1619234.SAMN05421730_10047"/>
<evidence type="ECO:0000313" key="2">
    <source>
        <dbReference type="EMBL" id="SCP96204.1"/>
    </source>
</evidence>
<name>A0A1D3TR74_9FIRM</name>
<protein>
    <submittedName>
        <fullName evidence="2">SdpI/YhfL protein family protein</fullName>
    </submittedName>
</protein>
<sequence length="81" mass="9421">MLTEGRKFMFWTNMLFCIMVPAIIIVIGAVFKKHPPKKINSFAGYRTVRSMKSQKAWDFANRYSARLMLSCGVILLVYQQQ</sequence>
<keyword evidence="1" id="KW-0472">Membrane</keyword>
<organism evidence="2 3">
    <name type="scientific">Anaerobium acetethylicum</name>
    <dbReference type="NCBI Taxonomy" id="1619234"/>
    <lineage>
        <taxon>Bacteria</taxon>
        <taxon>Bacillati</taxon>
        <taxon>Bacillota</taxon>
        <taxon>Clostridia</taxon>
        <taxon>Lachnospirales</taxon>
        <taxon>Lachnospiraceae</taxon>
        <taxon>Anaerobium</taxon>
    </lineage>
</organism>
<evidence type="ECO:0000256" key="1">
    <source>
        <dbReference type="SAM" id="Phobius"/>
    </source>
</evidence>
<proteinExistence type="predicted"/>
<dbReference type="EMBL" id="FMKA01000004">
    <property type="protein sequence ID" value="SCP96204.1"/>
    <property type="molecule type" value="Genomic_DNA"/>
</dbReference>
<keyword evidence="1" id="KW-1133">Transmembrane helix</keyword>
<dbReference type="Proteomes" id="UP000199315">
    <property type="component" value="Unassembled WGS sequence"/>
</dbReference>
<feature type="transmembrane region" description="Helical" evidence="1">
    <location>
        <begin position="12"/>
        <end position="31"/>
    </location>
</feature>
<reference evidence="2 3" key="1">
    <citation type="submission" date="2016-09" db="EMBL/GenBank/DDBJ databases">
        <authorList>
            <person name="Capua I."/>
            <person name="De Benedictis P."/>
            <person name="Joannis T."/>
            <person name="Lombin L.H."/>
            <person name="Cattoli G."/>
        </authorList>
    </citation>
    <scope>NUCLEOTIDE SEQUENCE [LARGE SCALE GENOMIC DNA]</scope>
    <source>
        <strain evidence="2 3">GluBS11</strain>
    </source>
</reference>
<keyword evidence="3" id="KW-1185">Reference proteome</keyword>
<evidence type="ECO:0000313" key="3">
    <source>
        <dbReference type="Proteomes" id="UP000199315"/>
    </source>
</evidence>